<dbReference type="PANTHER" id="PTHR12283:SF6">
    <property type="entry name" value="GLUTAMINYL-PEPTIDE CYCLOTRANSFERASE-RELATED"/>
    <property type="match status" value="1"/>
</dbReference>
<sequence>MRKLRMRSMIAFLSVLCTAHSYTALSDSSISAFPQAQLSDFDIHNQKGLLAPILIPRVPGTEGSAKVRQHFVDFFSTLPQWNIQWQNSTSQTPASHGQEVPFINLIATRDPPWVTTSGDVGRLTLVAHYDSLMTPAGFVGAIDSAAPCAMLLHVARSIDDALTKKWEKMQADGISDMDEQKGVQILLLDGEEAFVSWTSTDSVYGARSLAAEWEQTLHPHWSTYRNPLESIDLFVLLDLLGAAQAPVPSYFKTTHWAYQKYAAVETRLRQAGRMNTKAIFLNEAQKNDRSVWKGGAIGDDHVPFMARGVEVLHIIPDDFPHVWHTLLDDGEHLDMDTVLDWATLTAAFVAEWLELDDFMTTTTETIAPTWVERSELG</sequence>
<dbReference type="GO" id="GO:0016603">
    <property type="term" value="F:glutaminyl-peptide cyclotransferase activity"/>
    <property type="evidence" value="ECO:0007669"/>
    <property type="project" value="InterPro"/>
</dbReference>
<comment type="similarity">
    <text evidence="3">Belongs to the peptidase M28 family.</text>
</comment>
<evidence type="ECO:0000259" key="4">
    <source>
        <dbReference type="Pfam" id="PF04389"/>
    </source>
</evidence>
<reference evidence="5 6" key="1">
    <citation type="journal article" date="2016" name="Sci. Rep.">
        <title>Peltaster fructicola genome reveals evolution from an invasive phytopathogen to an ectophytic parasite.</title>
        <authorList>
            <person name="Xu C."/>
            <person name="Chen H."/>
            <person name="Gleason M.L."/>
            <person name="Xu J.R."/>
            <person name="Liu H."/>
            <person name="Zhang R."/>
            <person name="Sun G."/>
        </authorList>
    </citation>
    <scope>NUCLEOTIDE SEQUENCE [LARGE SCALE GENOMIC DNA]</scope>
    <source>
        <strain evidence="5 6">LNHT1506</strain>
    </source>
</reference>
<evidence type="ECO:0000256" key="2">
    <source>
        <dbReference type="ARBA" id="ARBA00023315"/>
    </source>
</evidence>
<feature type="chain" id="PRO_5026376721" description="Peptide hydrolase" evidence="3">
    <location>
        <begin position="22"/>
        <end position="377"/>
    </location>
</feature>
<proteinExistence type="inferred from homology"/>
<dbReference type="GO" id="GO:0008270">
    <property type="term" value="F:zinc ion binding"/>
    <property type="evidence" value="ECO:0007669"/>
    <property type="project" value="TreeGrafter"/>
</dbReference>
<organism evidence="5 6">
    <name type="scientific">Peltaster fructicola</name>
    <dbReference type="NCBI Taxonomy" id="286661"/>
    <lineage>
        <taxon>Eukaryota</taxon>
        <taxon>Fungi</taxon>
        <taxon>Dikarya</taxon>
        <taxon>Ascomycota</taxon>
        <taxon>Pezizomycotina</taxon>
        <taxon>Dothideomycetes</taxon>
        <taxon>Dothideomycetes incertae sedis</taxon>
        <taxon>Peltaster</taxon>
    </lineage>
</organism>
<dbReference type="Pfam" id="PF04389">
    <property type="entry name" value="Peptidase_M28"/>
    <property type="match status" value="1"/>
</dbReference>
<dbReference type="GO" id="GO:0006508">
    <property type="term" value="P:proteolysis"/>
    <property type="evidence" value="ECO:0007669"/>
    <property type="project" value="UniProtKB-KW"/>
</dbReference>
<dbReference type="Gene3D" id="3.40.630.10">
    <property type="entry name" value="Zn peptidases"/>
    <property type="match status" value="1"/>
</dbReference>
<dbReference type="GO" id="GO:0008233">
    <property type="term" value="F:peptidase activity"/>
    <property type="evidence" value="ECO:0007669"/>
    <property type="project" value="UniProtKB-KW"/>
</dbReference>
<evidence type="ECO:0000256" key="3">
    <source>
        <dbReference type="RuleBase" id="RU361240"/>
    </source>
</evidence>
<keyword evidence="1" id="KW-0808">Transferase</keyword>
<name>A0A6H0XS70_9PEZI</name>
<dbReference type="SUPFAM" id="SSF53187">
    <property type="entry name" value="Zn-dependent exopeptidases"/>
    <property type="match status" value="1"/>
</dbReference>
<keyword evidence="3" id="KW-0862">Zinc</keyword>
<dbReference type="EC" id="3.4.-.-" evidence="3"/>
<dbReference type="Proteomes" id="UP000503462">
    <property type="component" value="Chromosome 2"/>
</dbReference>
<dbReference type="OrthoDB" id="3907302at2759"/>
<dbReference type="EMBL" id="CP051140">
    <property type="protein sequence ID" value="QIW97611.1"/>
    <property type="molecule type" value="Genomic_DNA"/>
</dbReference>
<evidence type="ECO:0000256" key="1">
    <source>
        <dbReference type="ARBA" id="ARBA00022679"/>
    </source>
</evidence>
<evidence type="ECO:0000313" key="6">
    <source>
        <dbReference type="Proteomes" id="UP000503462"/>
    </source>
</evidence>
<dbReference type="PANTHER" id="PTHR12283">
    <property type="entry name" value="GLUTAMINYL-PEPTIDE CYCLOTRANSFERASE"/>
    <property type="match status" value="1"/>
</dbReference>
<keyword evidence="3" id="KW-0645">Protease</keyword>
<dbReference type="InterPro" id="IPR037457">
    <property type="entry name" value="M28_QC"/>
</dbReference>
<dbReference type="InterPro" id="IPR007484">
    <property type="entry name" value="Peptidase_M28"/>
</dbReference>
<protein>
    <recommendedName>
        <fullName evidence="3">Peptide hydrolase</fullName>
        <ecNumber evidence="3">3.4.-.-</ecNumber>
    </recommendedName>
</protein>
<keyword evidence="2" id="KW-0012">Acyltransferase</keyword>
<gene>
    <name evidence="5" type="ORF">AMS68_003129</name>
</gene>
<dbReference type="CDD" id="cd03880">
    <property type="entry name" value="M28_QC_like"/>
    <property type="match status" value="1"/>
</dbReference>
<accession>A0A6H0XS70</accession>
<keyword evidence="3" id="KW-0479">Metal-binding</keyword>
<keyword evidence="3" id="KW-0378">Hydrolase</keyword>
<keyword evidence="3" id="KW-0732">Signal</keyword>
<feature type="signal peptide" evidence="3">
    <location>
        <begin position="1"/>
        <end position="21"/>
    </location>
</feature>
<keyword evidence="6" id="KW-1185">Reference proteome</keyword>
<feature type="domain" description="Peptidase M28" evidence="4">
    <location>
        <begin position="122"/>
        <end position="348"/>
    </location>
</feature>
<dbReference type="InterPro" id="IPR040234">
    <property type="entry name" value="QC/QCL"/>
</dbReference>
<dbReference type="AlphaFoldDB" id="A0A6H0XS70"/>
<evidence type="ECO:0000313" key="5">
    <source>
        <dbReference type="EMBL" id="QIW97611.1"/>
    </source>
</evidence>